<feature type="compositionally biased region" description="Polar residues" evidence="1">
    <location>
        <begin position="1072"/>
        <end position="1081"/>
    </location>
</feature>
<dbReference type="Pfam" id="PF00069">
    <property type="entry name" value="Pkinase"/>
    <property type="match status" value="1"/>
</dbReference>
<feature type="domain" description="Protein kinase" evidence="2">
    <location>
        <begin position="631"/>
        <end position="957"/>
    </location>
</feature>
<keyword evidence="3" id="KW-0808">Transferase</keyword>
<dbReference type="GO" id="GO:0005524">
    <property type="term" value="F:ATP binding"/>
    <property type="evidence" value="ECO:0007669"/>
    <property type="project" value="InterPro"/>
</dbReference>
<feature type="compositionally biased region" description="Basic and acidic residues" evidence="1">
    <location>
        <begin position="1"/>
        <end position="10"/>
    </location>
</feature>
<feature type="region of interest" description="Disordered" evidence="1">
    <location>
        <begin position="257"/>
        <end position="318"/>
    </location>
</feature>
<feature type="compositionally biased region" description="Polar residues" evidence="1">
    <location>
        <begin position="13"/>
        <end position="26"/>
    </location>
</feature>
<dbReference type="EMBL" id="CYKH01002186">
    <property type="protein sequence ID" value="CUG93698.1"/>
    <property type="molecule type" value="Genomic_DNA"/>
</dbReference>
<feature type="region of interest" description="Disordered" evidence="1">
    <location>
        <begin position="504"/>
        <end position="547"/>
    </location>
</feature>
<feature type="region of interest" description="Disordered" evidence="1">
    <location>
        <begin position="465"/>
        <end position="490"/>
    </location>
</feature>
<feature type="region of interest" description="Disordered" evidence="1">
    <location>
        <begin position="1"/>
        <end position="29"/>
    </location>
</feature>
<accession>A0A0S4JQ74</accession>
<sequence>MQSSHGHTDDMVGSSNGRRSSTSLQEATAGVHYTSSTAATAVVGHHPQLLLPIEDSSKLSVNEENSRNGWATSAPPNDTTVRQETAAEDKAAVRTINALADAKLQELAVCLEHCAYILSSFAAPDQQHRAGSTEMARGDPLHGPQQQSSRQLSQVHHQSMTVPDPNEATKKPTAVVPTPQDTAPFQTPVEGSPPSVVPSLSSLMAMHNNNASGGAGGGGEHSFNFEQLHARRSSSPWTVRSNSITSSRRPSHVVAYTSAQHHRRGSKGGEIEHGGTATTPSSQPISPIVAASEEKTAEEVAPPQLTRWVESPTEGTGEASAIGAQLLGCAFSGGDEDDDGTDDKTAHLIIPLPPIINENDGGGQKQEQRSRQHNKNNEVKSAAMEKRVSAPLDPPGTHLEEIARLVSVAKYLVTLELQHYLYPITADTTESSSHNKSSTTSPQRLNSSPSETFYLTLFTGGGGGDSSSPLYVKPSQHGSGGGGFTATPPLEESSTIQFSRQLLPQPQTTTQQQQQQAAATSSLKTSMSSLTSAPLPPHQRINQQQQQQLLQVNPLALGGAGGGASGGVGPGARSPNMFLFTPLPSSFRPSSTTQELSSDIQSVRHIIQQVTTTTLTKTKDEFTGNKTINQYVVLDDIGEGACGKVKLAYSLERNITVAIKIVRRAIGRKVSSSDGRALGRRGTLKEDTIRHEIELMKRLRHPNLVSLFEVIDDPNAKKMYLVMRFADKGSVGAMREDLTCDAMPLRALVDMAFQVCCGLQYLHERGIYHRDIKPENILQTSDGQYMIGDFGISVARRKKAANISMAMIANKEEGDMLGIGTPLFMAPELLKTAQLPASDNDDDDEHVDDCNDLALLMADDKDRQLPPADLWALGVTIMSLALGKWPFRSPQALRGFPGDEADLASRHFGVTMASMCCMSKDCTNARFEWARLVAELLAIDGGARTSVASLRVASKRLVQVHLCDSCGERNFRDLPRLPSVSALGTSSAAAALSTTLPMRSWSRDHSSSAAISSEQRMSLLPCVALVAPQHDDETADSSTLAELGRTSSEFDEQISSSALPLSDAFSGAPREYNTTAATTSAVKIEPLRARPPLVAANSSSSPSSRFRVVGSPQ</sequence>
<dbReference type="GO" id="GO:0010506">
    <property type="term" value="P:regulation of autophagy"/>
    <property type="evidence" value="ECO:0007669"/>
    <property type="project" value="InterPro"/>
</dbReference>
<keyword evidence="4" id="KW-1185">Reference proteome</keyword>
<reference evidence="4" key="1">
    <citation type="submission" date="2015-09" db="EMBL/GenBank/DDBJ databases">
        <authorList>
            <consortium name="Pathogen Informatics"/>
        </authorList>
    </citation>
    <scope>NUCLEOTIDE SEQUENCE [LARGE SCALE GENOMIC DNA]</scope>
    <source>
        <strain evidence="4">Lake Konstanz</strain>
    </source>
</reference>
<feature type="compositionally biased region" description="Polar residues" evidence="1">
    <location>
        <begin position="60"/>
        <end position="83"/>
    </location>
</feature>
<gene>
    <name evidence="3" type="ORF">BSAL_44325</name>
</gene>
<name>A0A0S4JQ74_BODSA</name>
<dbReference type="Proteomes" id="UP000051952">
    <property type="component" value="Unassembled WGS sequence"/>
</dbReference>
<evidence type="ECO:0000259" key="2">
    <source>
        <dbReference type="PROSITE" id="PS50011"/>
    </source>
</evidence>
<dbReference type="PANTHER" id="PTHR24348">
    <property type="entry name" value="SERINE/THREONINE-PROTEIN KINASE UNC-51-RELATED"/>
    <property type="match status" value="1"/>
</dbReference>
<feature type="region of interest" description="Disordered" evidence="1">
    <location>
        <begin position="428"/>
        <end position="449"/>
    </location>
</feature>
<feature type="compositionally biased region" description="Low complexity" evidence="1">
    <location>
        <begin position="504"/>
        <end position="533"/>
    </location>
</feature>
<feature type="compositionally biased region" description="Low complexity" evidence="1">
    <location>
        <begin position="428"/>
        <end position="441"/>
    </location>
</feature>
<feature type="region of interest" description="Disordered" evidence="1">
    <location>
        <begin position="60"/>
        <end position="85"/>
    </location>
</feature>
<dbReference type="GO" id="GO:0005737">
    <property type="term" value="C:cytoplasm"/>
    <property type="evidence" value="ECO:0007669"/>
    <property type="project" value="TreeGrafter"/>
</dbReference>
<evidence type="ECO:0000313" key="4">
    <source>
        <dbReference type="Proteomes" id="UP000051952"/>
    </source>
</evidence>
<protein>
    <submittedName>
        <fullName evidence="3">Protein kinase, putative</fullName>
    </submittedName>
</protein>
<evidence type="ECO:0000313" key="3">
    <source>
        <dbReference type="EMBL" id="CUG93698.1"/>
    </source>
</evidence>
<dbReference type="GO" id="GO:0004674">
    <property type="term" value="F:protein serine/threonine kinase activity"/>
    <property type="evidence" value="ECO:0007669"/>
    <property type="project" value="InterPro"/>
</dbReference>
<dbReference type="Gene3D" id="1.10.510.10">
    <property type="entry name" value="Transferase(Phosphotransferase) domain 1"/>
    <property type="match status" value="1"/>
</dbReference>
<dbReference type="PANTHER" id="PTHR24348:SF72">
    <property type="entry name" value="SERINE_THREONINE PROTEIN KINASE"/>
    <property type="match status" value="1"/>
</dbReference>
<keyword evidence="3" id="KW-0418">Kinase</keyword>
<feature type="compositionally biased region" description="Polar residues" evidence="1">
    <location>
        <begin position="144"/>
        <end position="161"/>
    </location>
</feature>
<proteinExistence type="predicted"/>
<dbReference type="PROSITE" id="PS50011">
    <property type="entry name" value="PROTEIN_KINASE_DOM"/>
    <property type="match status" value="1"/>
</dbReference>
<feature type="region of interest" description="Disordered" evidence="1">
    <location>
        <begin position="128"/>
        <end position="195"/>
    </location>
</feature>
<dbReference type="InterPro" id="IPR045269">
    <property type="entry name" value="Atg1-like"/>
</dbReference>
<dbReference type="InterPro" id="IPR011009">
    <property type="entry name" value="Kinase-like_dom_sf"/>
</dbReference>
<feature type="region of interest" description="Disordered" evidence="1">
    <location>
        <begin position="352"/>
        <end position="395"/>
    </location>
</feature>
<feature type="compositionally biased region" description="Basic and acidic residues" evidence="1">
    <location>
        <begin position="366"/>
        <end position="388"/>
    </location>
</feature>
<dbReference type="VEuPathDB" id="TriTrypDB:BSAL_44325"/>
<evidence type="ECO:0000256" key="1">
    <source>
        <dbReference type="SAM" id="MobiDB-lite"/>
    </source>
</evidence>
<feature type="region of interest" description="Disordered" evidence="1">
    <location>
        <begin position="1061"/>
        <end position="1113"/>
    </location>
</feature>
<organism evidence="3 4">
    <name type="scientific">Bodo saltans</name>
    <name type="common">Flagellated protozoan</name>
    <dbReference type="NCBI Taxonomy" id="75058"/>
    <lineage>
        <taxon>Eukaryota</taxon>
        <taxon>Discoba</taxon>
        <taxon>Euglenozoa</taxon>
        <taxon>Kinetoplastea</taxon>
        <taxon>Metakinetoplastina</taxon>
        <taxon>Eubodonida</taxon>
        <taxon>Bodonidae</taxon>
        <taxon>Bodo</taxon>
    </lineage>
</organism>
<dbReference type="AlphaFoldDB" id="A0A0S4JQ74"/>
<feature type="compositionally biased region" description="Polar residues" evidence="1">
    <location>
        <begin position="276"/>
        <end position="285"/>
    </location>
</feature>
<dbReference type="Gene3D" id="3.30.200.20">
    <property type="entry name" value="Phosphorylase Kinase, domain 1"/>
    <property type="match status" value="1"/>
</dbReference>
<dbReference type="InterPro" id="IPR000719">
    <property type="entry name" value="Prot_kinase_dom"/>
</dbReference>
<dbReference type="SUPFAM" id="SSF56112">
    <property type="entry name" value="Protein kinase-like (PK-like)"/>
    <property type="match status" value="1"/>
</dbReference>
<dbReference type="SMART" id="SM00220">
    <property type="entry name" value="S_TKc"/>
    <property type="match status" value="1"/>
</dbReference>